<evidence type="ECO:0000256" key="1">
    <source>
        <dbReference type="ARBA" id="ARBA00022741"/>
    </source>
</evidence>
<protein>
    <recommendedName>
        <fullName evidence="4">AAA+ ATPase domain-containing protein</fullName>
    </recommendedName>
</protein>
<evidence type="ECO:0000313" key="5">
    <source>
        <dbReference type="EMBL" id="KAL1523091.1"/>
    </source>
</evidence>
<name>A0AB34JNK8_PRYPA</name>
<dbReference type="EMBL" id="JBGBPQ010000006">
    <property type="protein sequence ID" value="KAL1523091.1"/>
    <property type="molecule type" value="Genomic_DNA"/>
</dbReference>
<evidence type="ECO:0000259" key="4">
    <source>
        <dbReference type="SMART" id="SM00382"/>
    </source>
</evidence>
<dbReference type="InterPro" id="IPR003593">
    <property type="entry name" value="AAA+_ATPase"/>
</dbReference>
<sequence>MLLPPKEASSLRGVRAAQLSASTLAQLRASTCDFGWLRCGPHATLVQLQRGEDTLEAILLDDESMKALHCGAEGALVRVTVVPASRVAAWSTLRLSPAAGCAASHLPSETEVQFALFYQHGRPSHPWRSDCRCRWALLPRVCHVQLRPPSQADAIECAAEGSRAPRAADGSLPSPRVCGDGSPSPPVCGEPTPSEDGPPERAPQEEPSELELREWGMVSAATAIEFGDLPPDGAAAPPLAEGREGEAAAVLLAVLRHARASAERGAAPPHAAGRSALLYGAAGVGKTALVLRLCARLALPLLRVTPSELARRAEEAGVGAWLQHARRCRPSAILIDPIDAVAPHDAAASGGGGEWRMLDAVLWLLQQARRTRGICVVAAADTPAAVHPEVRACFDVIVHVRPPSLTGRVEILSRHARLAGVAPPRADLALRLCRSMHGFVAADVAAVAEEAALLTRMRPHAAEDAAGVSDALRHLSLHEEARDEEWEAAAARVKPSGLLELLPPGGGGGGGAAAGWAAVGGVSRVKARLAQLVLWPLRAPALCARLHLSGPRGVLLYGPPGTGKTLLVRALAAEAQLNLLAVPIPQLIKSEVGGSERALAALFERARAHSPCLLFIDELQALFGSRGDMGAVGRHMLSQLLLEIDLAHAEAREAFECTAADGALPTDRVLVIMGATNTPWAIDGALLRPGRLEHALYIPPPAAEGRVEILARRLAGMPLDQAVGPLSESLAQRTDGWTGADLASLCQRAAMNALGRSGAFEDASQDGAPREMEAQPPQSFGEVVVLATDFEAALSSLRPSVTPEMVHALERWGRAQGSGGWAPGEPQEEPVTNAPAGAAPVFAFSSANTDMPVF</sequence>
<comment type="caution">
    <text evidence="5">The sequence shown here is derived from an EMBL/GenBank/DDBJ whole genome shotgun (WGS) entry which is preliminary data.</text>
</comment>
<dbReference type="InterPro" id="IPR050168">
    <property type="entry name" value="AAA_ATPase_domain"/>
</dbReference>
<dbReference type="Pfam" id="PF00004">
    <property type="entry name" value="AAA"/>
    <property type="match status" value="2"/>
</dbReference>
<dbReference type="AlphaFoldDB" id="A0AB34JNK8"/>
<dbReference type="InterPro" id="IPR027417">
    <property type="entry name" value="P-loop_NTPase"/>
</dbReference>
<dbReference type="Gene3D" id="3.40.50.300">
    <property type="entry name" value="P-loop containing nucleotide triphosphate hydrolases"/>
    <property type="match status" value="2"/>
</dbReference>
<evidence type="ECO:0000256" key="3">
    <source>
        <dbReference type="SAM" id="MobiDB-lite"/>
    </source>
</evidence>
<evidence type="ECO:0000256" key="2">
    <source>
        <dbReference type="ARBA" id="ARBA00022840"/>
    </source>
</evidence>
<feature type="domain" description="AAA+ ATPase" evidence="4">
    <location>
        <begin position="550"/>
        <end position="702"/>
    </location>
</feature>
<keyword evidence="1" id="KW-0547">Nucleotide-binding</keyword>
<organism evidence="5 6">
    <name type="scientific">Prymnesium parvum</name>
    <name type="common">Toxic golden alga</name>
    <dbReference type="NCBI Taxonomy" id="97485"/>
    <lineage>
        <taxon>Eukaryota</taxon>
        <taxon>Haptista</taxon>
        <taxon>Haptophyta</taxon>
        <taxon>Prymnesiophyceae</taxon>
        <taxon>Prymnesiales</taxon>
        <taxon>Prymnesiaceae</taxon>
        <taxon>Prymnesium</taxon>
    </lineage>
</organism>
<dbReference type="Pfam" id="PF17862">
    <property type="entry name" value="AAA_lid_3"/>
    <property type="match status" value="1"/>
</dbReference>
<keyword evidence="6" id="KW-1185">Reference proteome</keyword>
<reference evidence="5 6" key="1">
    <citation type="journal article" date="2024" name="Science">
        <title>Giant polyketide synthase enzymes in the biosynthesis of giant marine polyether toxins.</title>
        <authorList>
            <person name="Fallon T.R."/>
            <person name="Shende V.V."/>
            <person name="Wierzbicki I.H."/>
            <person name="Pendleton A.L."/>
            <person name="Watervoot N.F."/>
            <person name="Auber R.P."/>
            <person name="Gonzalez D.J."/>
            <person name="Wisecaver J.H."/>
            <person name="Moore B.S."/>
        </authorList>
    </citation>
    <scope>NUCLEOTIDE SEQUENCE [LARGE SCALE GENOMIC DNA]</scope>
    <source>
        <strain evidence="5 6">12B1</strain>
    </source>
</reference>
<dbReference type="PANTHER" id="PTHR23077:SF171">
    <property type="entry name" value="NUCLEAR VALOSIN-CONTAINING PROTEIN-LIKE"/>
    <property type="match status" value="1"/>
</dbReference>
<dbReference type="SUPFAM" id="SSF52540">
    <property type="entry name" value="P-loop containing nucleoside triphosphate hydrolases"/>
    <property type="match status" value="2"/>
</dbReference>
<gene>
    <name evidence="5" type="ORF">AB1Y20_018051</name>
</gene>
<dbReference type="PROSITE" id="PS00674">
    <property type="entry name" value="AAA"/>
    <property type="match status" value="1"/>
</dbReference>
<dbReference type="InterPro" id="IPR003959">
    <property type="entry name" value="ATPase_AAA_core"/>
</dbReference>
<dbReference type="InterPro" id="IPR003960">
    <property type="entry name" value="ATPase_AAA_CS"/>
</dbReference>
<dbReference type="InterPro" id="IPR041569">
    <property type="entry name" value="AAA_lid_3"/>
</dbReference>
<dbReference type="Gene3D" id="1.10.8.60">
    <property type="match status" value="2"/>
</dbReference>
<feature type="region of interest" description="Disordered" evidence="3">
    <location>
        <begin position="164"/>
        <end position="210"/>
    </location>
</feature>
<dbReference type="Proteomes" id="UP001515480">
    <property type="component" value="Unassembled WGS sequence"/>
</dbReference>
<evidence type="ECO:0000313" key="6">
    <source>
        <dbReference type="Proteomes" id="UP001515480"/>
    </source>
</evidence>
<dbReference type="SMART" id="SM00382">
    <property type="entry name" value="AAA"/>
    <property type="match status" value="2"/>
</dbReference>
<dbReference type="PANTHER" id="PTHR23077">
    <property type="entry name" value="AAA-FAMILY ATPASE"/>
    <property type="match status" value="1"/>
</dbReference>
<accession>A0AB34JNK8</accession>
<keyword evidence="2" id="KW-0067">ATP-binding</keyword>
<feature type="compositionally biased region" description="Basic and acidic residues" evidence="3">
    <location>
        <begin position="198"/>
        <end position="210"/>
    </location>
</feature>
<dbReference type="GO" id="GO:0005524">
    <property type="term" value="F:ATP binding"/>
    <property type="evidence" value="ECO:0007669"/>
    <property type="project" value="UniProtKB-KW"/>
</dbReference>
<dbReference type="GO" id="GO:0016887">
    <property type="term" value="F:ATP hydrolysis activity"/>
    <property type="evidence" value="ECO:0007669"/>
    <property type="project" value="InterPro"/>
</dbReference>
<proteinExistence type="predicted"/>
<feature type="domain" description="AAA+ ATPase" evidence="4">
    <location>
        <begin position="272"/>
        <end position="404"/>
    </location>
</feature>